<keyword evidence="5" id="KW-1185">Reference proteome</keyword>
<gene>
    <name evidence="4" type="ORF">E4U09_004870</name>
</gene>
<feature type="region of interest" description="Disordered" evidence="2">
    <location>
        <begin position="148"/>
        <end position="454"/>
    </location>
</feature>
<name>A0A9P7QS16_9HYPO</name>
<protein>
    <recommendedName>
        <fullName evidence="3">Bud22 domain-containing protein</fullName>
    </recommendedName>
</protein>
<evidence type="ECO:0000313" key="5">
    <source>
        <dbReference type="Proteomes" id="UP000707071"/>
    </source>
</evidence>
<feature type="compositionally biased region" description="Polar residues" evidence="2">
    <location>
        <begin position="161"/>
        <end position="178"/>
    </location>
</feature>
<dbReference type="AlphaFoldDB" id="A0A9P7QS16"/>
<dbReference type="GO" id="GO:0030490">
    <property type="term" value="P:maturation of SSU-rRNA"/>
    <property type="evidence" value="ECO:0007669"/>
    <property type="project" value="TreeGrafter"/>
</dbReference>
<evidence type="ECO:0000256" key="2">
    <source>
        <dbReference type="SAM" id="MobiDB-lite"/>
    </source>
</evidence>
<dbReference type="GO" id="GO:0030686">
    <property type="term" value="C:90S preribosome"/>
    <property type="evidence" value="ECO:0007669"/>
    <property type="project" value="TreeGrafter"/>
</dbReference>
<feature type="compositionally biased region" description="Basic and acidic residues" evidence="2">
    <location>
        <begin position="250"/>
        <end position="262"/>
    </location>
</feature>
<sequence>MPKRKRGAESSLTDILVKFEDEVFRALKASKGFERQRLSKRIRDQATTPDKAQRLEREISVLKSLDLHQTARAHLHLSLLKVKSIAASPDLPEELRRGVSKPNLPPEEQAALHNVTSNLYNKDPVRQATDRAVKAVCSLLDVAIPENSKRSRKDKREVQKEQSPNGIKSSVPTSTLKENASVAETGGQFDDEESEFEGFSSHDEDGMANARTKKDEQEGSDSATEDEEDNVEKLDDLLGSASEEEEDWNDEKYAQFRGKETVNLDDISVSGSDDEESEAEAVSGSDDEQSEAEPATQRTSPSLTPPIETTTKPSKKSSSASKPGLISGSTFLPSLMGGYISGSESASDIEEAKPKKRRGQRARQAIWEQKYGTGAKHLLNPSRKGGRDSGWDMRRGAVDGGERGKSSTPWKKGIQRPGAGHMEPAPAPKPRKRDDEGALHPSWEARKKARQTQKAVAFTGQKVVFD</sequence>
<feature type="compositionally biased region" description="Low complexity" evidence="2">
    <location>
        <begin position="305"/>
        <end position="323"/>
    </location>
</feature>
<feature type="compositionally biased region" description="Basic and acidic residues" evidence="2">
    <location>
        <begin position="432"/>
        <end position="446"/>
    </location>
</feature>
<evidence type="ECO:0000256" key="1">
    <source>
        <dbReference type="ARBA" id="ARBA00023054"/>
    </source>
</evidence>
<feature type="compositionally biased region" description="Basic and acidic residues" evidence="2">
    <location>
        <begin position="385"/>
        <end position="405"/>
    </location>
</feature>
<reference evidence="4 5" key="1">
    <citation type="journal article" date="2020" name="bioRxiv">
        <title>Whole genome comparisons of ergot fungi reveals the divergence and evolution of species within the genus Claviceps are the result of varying mechanisms driving genome evolution and host range expansion.</title>
        <authorList>
            <person name="Wyka S.A."/>
            <person name="Mondo S.J."/>
            <person name="Liu M."/>
            <person name="Dettman J."/>
            <person name="Nalam V."/>
            <person name="Broders K.D."/>
        </authorList>
    </citation>
    <scope>NUCLEOTIDE SEQUENCE [LARGE SCALE GENOMIC DNA]</scope>
    <source>
        <strain evidence="4 5">Clav52</strain>
    </source>
</reference>
<comment type="caution">
    <text evidence="4">The sequence shown here is derived from an EMBL/GenBank/DDBJ whole genome shotgun (WGS) entry which is preliminary data.</text>
</comment>
<organism evidence="4 5">
    <name type="scientific">Claviceps aff. purpurea</name>
    <dbReference type="NCBI Taxonomy" id="1967640"/>
    <lineage>
        <taxon>Eukaryota</taxon>
        <taxon>Fungi</taxon>
        <taxon>Dikarya</taxon>
        <taxon>Ascomycota</taxon>
        <taxon>Pezizomycotina</taxon>
        <taxon>Sordariomycetes</taxon>
        <taxon>Hypocreomycetidae</taxon>
        <taxon>Hypocreales</taxon>
        <taxon>Clavicipitaceae</taxon>
        <taxon>Claviceps</taxon>
    </lineage>
</organism>
<dbReference type="EMBL" id="SRRH01000004">
    <property type="protein sequence ID" value="KAG6303807.1"/>
    <property type="molecule type" value="Genomic_DNA"/>
</dbReference>
<dbReference type="InterPro" id="IPR015158">
    <property type="entry name" value="Bud22_dom"/>
</dbReference>
<evidence type="ECO:0000313" key="4">
    <source>
        <dbReference type="EMBL" id="KAG6303807.1"/>
    </source>
</evidence>
<keyword evidence="1" id="KW-0175">Coiled coil</keyword>
<dbReference type="InterPro" id="IPR037393">
    <property type="entry name" value="Bud22/SRFB1"/>
</dbReference>
<accession>A0A9P7QS16</accession>
<dbReference type="PANTHER" id="PTHR23325">
    <property type="entry name" value="SERUM RESPONSE FACTOR-BINDING"/>
    <property type="match status" value="1"/>
</dbReference>
<feature type="domain" description="Bud22" evidence="3">
    <location>
        <begin position="19"/>
        <end position="466"/>
    </location>
</feature>
<dbReference type="Proteomes" id="UP000707071">
    <property type="component" value="Unassembled WGS sequence"/>
</dbReference>
<dbReference type="PANTHER" id="PTHR23325:SF1">
    <property type="entry name" value="SERUM RESPONSE FACTOR-BINDING PROTEIN 1"/>
    <property type="match status" value="1"/>
</dbReference>
<evidence type="ECO:0000259" key="3">
    <source>
        <dbReference type="Pfam" id="PF09073"/>
    </source>
</evidence>
<dbReference type="Pfam" id="PF09073">
    <property type="entry name" value="BUD22"/>
    <property type="match status" value="1"/>
</dbReference>
<feature type="compositionally biased region" description="Acidic residues" evidence="2">
    <location>
        <begin position="272"/>
        <end position="291"/>
    </location>
</feature>
<dbReference type="GO" id="GO:0005634">
    <property type="term" value="C:nucleus"/>
    <property type="evidence" value="ECO:0007669"/>
    <property type="project" value="TreeGrafter"/>
</dbReference>
<proteinExistence type="predicted"/>